<feature type="compositionally biased region" description="Basic and acidic residues" evidence="1">
    <location>
        <begin position="1"/>
        <end position="11"/>
    </location>
</feature>
<evidence type="ECO:0000313" key="3">
    <source>
        <dbReference type="Proteomes" id="UP001476950"/>
    </source>
</evidence>
<dbReference type="InterPro" id="IPR008840">
    <property type="entry name" value="Sipho_Gp157"/>
</dbReference>
<accession>A0ABV0KSB2</accession>
<organism evidence="2 3">
    <name type="scientific">Stenomitos frigidus AS-A4</name>
    <dbReference type="NCBI Taxonomy" id="2933935"/>
    <lineage>
        <taxon>Bacteria</taxon>
        <taxon>Bacillati</taxon>
        <taxon>Cyanobacteriota</taxon>
        <taxon>Cyanophyceae</taxon>
        <taxon>Leptolyngbyales</taxon>
        <taxon>Leptolyngbyaceae</taxon>
        <taxon>Stenomitos</taxon>
    </lineage>
</organism>
<feature type="region of interest" description="Disordered" evidence="1">
    <location>
        <begin position="1"/>
        <end position="20"/>
    </location>
</feature>
<protein>
    <submittedName>
        <fullName evidence="2">Siphovirus Gp157 family protein</fullName>
    </submittedName>
</protein>
<evidence type="ECO:0000256" key="1">
    <source>
        <dbReference type="SAM" id="MobiDB-lite"/>
    </source>
</evidence>
<reference evidence="2 3" key="1">
    <citation type="submission" date="2022-04" db="EMBL/GenBank/DDBJ databases">
        <title>Positive selection, recombination, and allopatry shape intraspecific diversity of widespread and dominant cyanobacteria.</title>
        <authorList>
            <person name="Wei J."/>
            <person name="Shu W."/>
            <person name="Hu C."/>
        </authorList>
    </citation>
    <scope>NUCLEOTIDE SEQUENCE [LARGE SCALE GENOMIC DNA]</scope>
    <source>
        <strain evidence="2 3">AS-A4</strain>
    </source>
</reference>
<dbReference type="EMBL" id="JAMPLM010000054">
    <property type="protein sequence ID" value="MEP1062127.1"/>
    <property type="molecule type" value="Genomic_DNA"/>
</dbReference>
<gene>
    <name evidence="2" type="ORF">NDI38_27505</name>
</gene>
<keyword evidence="3" id="KW-1185">Reference proteome</keyword>
<name>A0ABV0KSB2_9CYAN</name>
<dbReference type="RefSeq" id="WP_190452645.1">
    <property type="nucleotide sequence ID" value="NZ_JAMPLM010000054.1"/>
</dbReference>
<proteinExistence type="predicted"/>
<dbReference type="Proteomes" id="UP001476950">
    <property type="component" value="Unassembled WGS sequence"/>
</dbReference>
<dbReference type="Pfam" id="PF05565">
    <property type="entry name" value="Sipho_Gp157"/>
    <property type="match status" value="1"/>
</dbReference>
<comment type="caution">
    <text evidence="2">The sequence shown here is derived from an EMBL/GenBank/DDBJ whole genome shotgun (WGS) entry which is preliminary data.</text>
</comment>
<sequence>MPKQKTDKPGKVSETTTDMTAPLAALTAVSNDSKPVSLYDAETAMVLLEDALAQAAEDSTSVTEEQLETAANAFLEATNAAKDAVERYCWLIFNRLARSDERKAQAKVWESKAKDLKTIAQQDESLAVRLKQKLLAFLDRREIAKLETTTFKLSARNNGGKQPLAVDEDYPIQDIAQFYPNLLRLEVDKDAVREFLENGGELPFARLEERGRSLVIKP</sequence>
<evidence type="ECO:0000313" key="2">
    <source>
        <dbReference type="EMBL" id="MEP1062127.1"/>
    </source>
</evidence>